<evidence type="ECO:0000313" key="7">
    <source>
        <dbReference type="Proteomes" id="UP001174909"/>
    </source>
</evidence>
<gene>
    <name evidence="6" type="ORF">GBAR_LOCUS24973</name>
</gene>
<dbReference type="PROSITE" id="PS51440">
    <property type="entry name" value="TIM_2"/>
    <property type="match status" value="1"/>
</dbReference>
<evidence type="ECO:0000256" key="2">
    <source>
        <dbReference type="ARBA" id="ARBA00011738"/>
    </source>
</evidence>
<dbReference type="InterPro" id="IPR022896">
    <property type="entry name" value="TrioseP_Isoase_bac/euk"/>
</dbReference>
<comment type="pathway">
    <text evidence="5">Carbohydrate degradation; glycolysis; D-glyceraldehyde 3-phosphate from glycerone phosphate: step 1/1.</text>
</comment>
<evidence type="ECO:0000256" key="4">
    <source>
        <dbReference type="ARBA" id="ARBA00023235"/>
    </source>
</evidence>
<keyword evidence="7" id="KW-1185">Reference proteome</keyword>
<dbReference type="AlphaFoldDB" id="A0AA35XAA3"/>
<organism evidence="6 7">
    <name type="scientific">Geodia barretti</name>
    <name type="common">Barrett's horny sponge</name>
    <dbReference type="NCBI Taxonomy" id="519541"/>
    <lineage>
        <taxon>Eukaryota</taxon>
        <taxon>Metazoa</taxon>
        <taxon>Porifera</taxon>
        <taxon>Demospongiae</taxon>
        <taxon>Heteroscleromorpha</taxon>
        <taxon>Tetractinellida</taxon>
        <taxon>Astrophorina</taxon>
        <taxon>Geodiidae</taxon>
        <taxon>Geodia</taxon>
    </lineage>
</organism>
<dbReference type="GO" id="GO:0006094">
    <property type="term" value="P:gluconeogenesis"/>
    <property type="evidence" value="ECO:0007669"/>
    <property type="project" value="UniProtKB-KW"/>
</dbReference>
<dbReference type="EC" id="5.3.1.1" evidence="5"/>
<dbReference type="HAMAP" id="MF_00147_B">
    <property type="entry name" value="TIM_B"/>
    <property type="match status" value="1"/>
</dbReference>
<dbReference type="GO" id="GO:0004807">
    <property type="term" value="F:triose-phosphate isomerase activity"/>
    <property type="evidence" value="ECO:0007669"/>
    <property type="project" value="UniProtKB-EC"/>
</dbReference>
<dbReference type="GO" id="GO:0046166">
    <property type="term" value="P:glyceraldehyde-3-phosphate biosynthetic process"/>
    <property type="evidence" value="ECO:0007669"/>
    <property type="project" value="TreeGrafter"/>
</dbReference>
<dbReference type="InterPro" id="IPR013785">
    <property type="entry name" value="Aldolase_TIM"/>
</dbReference>
<dbReference type="Gene3D" id="3.20.20.70">
    <property type="entry name" value="Aldolase class I"/>
    <property type="match status" value="1"/>
</dbReference>
<dbReference type="InterPro" id="IPR035990">
    <property type="entry name" value="TIM_sf"/>
</dbReference>
<keyword evidence="4 5" id="KW-0413">Isomerase</keyword>
<name>A0AA35XAA3_GEOBA</name>
<comment type="subunit">
    <text evidence="2">Homodimer.</text>
</comment>
<dbReference type="InterPro" id="IPR000652">
    <property type="entry name" value="Triosephosphate_isomerase"/>
</dbReference>
<dbReference type="PANTHER" id="PTHR21139:SF42">
    <property type="entry name" value="TRIOSEPHOSPHATE ISOMERASE"/>
    <property type="match status" value="1"/>
</dbReference>
<dbReference type="NCBIfam" id="TIGR00419">
    <property type="entry name" value="tim"/>
    <property type="match status" value="1"/>
</dbReference>
<dbReference type="Pfam" id="PF00121">
    <property type="entry name" value="TIM"/>
    <property type="match status" value="1"/>
</dbReference>
<keyword evidence="3" id="KW-0963">Cytoplasm</keyword>
<proteinExistence type="inferred from homology"/>
<dbReference type="PANTHER" id="PTHR21139">
    <property type="entry name" value="TRIOSEPHOSPHATE ISOMERASE"/>
    <property type="match status" value="1"/>
</dbReference>
<dbReference type="CDD" id="cd00311">
    <property type="entry name" value="TIM"/>
    <property type="match status" value="1"/>
</dbReference>
<comment type="caution">
    <text evidence="6">The sequence shown here is derived from an EMBL/GenBank/DDBJ whole genome shotgun (WGS) entry which is preliminary data.</text>
</comment>
<comment type="pathway">
    <text evidence="5">Carbohydrate biosynthesis; gluconeogenesis.</text>
</comment>
<evidence type="ECO:0000256" key="3">
    <source>
        <dbReference type="ARBA" id="ARBA00022490"/>
    </source>
</evidence>
<evidence type="ECO:0000256" key="5">
    <source>
        <dbReference type="RuleBase" id="RU363013"/>
    </source>
</evidence>
<dbReference type="GO" id="GO:0019563">
    <property type="term" value="P:glycerol catabolic process"/>
    <property type="evidence" value="ECO:0007669"/>
    <property type="project" value="TreeGrafter"/>
</dbReference>
<dbReference type="PROSITE" id="PS00171">
    <property type="entry name" value="TIM_1"/>
    <property type="match status" value="1"/>
</dbReference>
<comment type="similarity">
    <text evidence="1 5">Belongs to the triosephosphate isomerase family.</text>
</comment>
<keyword evidence="5" id="KW-0324">Glycolysis</keyword>
<dbReference type="SUPFAM" id="SSF51351">
    <property type="entry name" value="Triosephosphate isomerase (TIM)"/>
    <property type="match status" value="1"/>
</dbReference>
<protein>
    <recommendedName>
        <fullName evidence="5">Triosephosphate isomerase</fullName>
        <ecNumber evidence="5">5.3.1.1</ecNumber>
    </recommendedName>
</protein>
<accession>A0AA35XAA3</accession>
<dbReference type="InterPro" id="IPR020861">
    <property type="entry name" value="Triosephosphate_isomerase_AS"/>
</dbReference>
<dbReference type="Proteomes" id="UP001174909">
    <property type="component" value="Unassembled WGS sequence"/>
</dbReference>
<keyword evidence="5" id="KW-0312">Gluconeogenesis</keyword>
<dbReference type="GO" id="GO:0006096">
    <property type="term" value="P:glycolytic process"/>
    <property type="evidence" value="ECO:0007669"/>
    <property type="project" value="UniProtKB-KW"/>
</dbReference>
<comment type="catalytic activity">
    <reaction evidence="5">
        <text>D-glyceraldehyde 3-phosphate = dihydroxyacetone phosphate</text>
        <dbReference type="Rhea" id="RHEA:18585"/>
        <dbReference type="ChEBI" id="CHEBI:57642"/>
        <dbReference type="ChEBI" id="CHEBI:59776"/>
        <dbReference type="EC" id="5.3.1.1"/>
    </reaction>
</comment>
<dbReference type="EMBL" id="CASHTH010003452">
    <property type="protein sequence ID" value="CAI8045131.1"/>
    <property type="molecule type" value="Genomic_DNA"/>
</dbReference>
<evidence type="ECO:0000313" key="6">
    <source>
        <dbReference type="EMBL" id="CAI8045131.1"/>
    </source>
</evidence>
<evidence type="ECO:0000256" key="1">
    <source>
        <dbReference type="ARBA" id="ARBA00007422"/>
    </source>
</evidence>
<reference evidence="6" key="1">
    <citation type="submission" date="2023-03" db="EMBL/GenBank/DDBJ databases">
        <authorList>
            <person name="Steffen K."/>
            <person name="Cardenas P."/>
        </authorList>
    </citation>
    <scope>NUCLEOTIDE SEQUENCE</scope>
</reference>
<dbReference type="GO" id="GO:0005829">
    <property type="term" value="C:cytosol"/>
    <property type="evidence" value="ECO:0007669"/>
    <property type="project" value="TreeGrafter"/>
</dbReference>
<sequence length="234" mass="23695">MNLLRASAREAAAASSGCSARVTSARVALAPPYTAIDVVGDAIRGSGLLLAAQDVAAAHEGAYTGEVSAAMLVDAGVGLVIVGHSERRHGLGETDAVVLEKVHRAGEAGLQVTLCVGETGDERDAGRAEEVVERQVDAVVDLGRVPLHVAYEPVWAIGTGRTATHEDARSMHAHIRATVAAIAGRDAAEALIIQYGGSVKPDNSAALLAQDGVDGLLVGGASLDAASFAAVVPL</sequence>